<evidence type="ECO:0000256" key="2">
    <source>
        <dbReference type="ARBA" id="ARBA00023136"/>
    </source>
</evidence>
<dbReference type="RefSeq" id="WP_108983582.1">
    <property type="nucleotide sequence ID" value="NZ_BFBR01000001.1"/>
</dbReference>
<proteinExistence type="predicted"/>
<feature type="compositionally biased region" description="Low complexity" evidence="4">
    <location>
        <begin position="36"/>
        <end position="50"/>
    </location>
</feature>
<organism evidence="5 6">
    <name type="scientific">Candidatus Phycosocius bacilliformis</name>
    <dbReference type="NCBI Taxonomy" id="1445552"/>
    <lineage>
        <taxon>Bacteria</taxon>
        <taxon>Pseudomonadati</taxon>
        <taxon>Pseudomonadota</taxon>
        <taxon>Alphaproteobacteria</taxon>
        <taxon>Caulobacterales</taxon>
        <taxon>Caulobacterales incertae sedis</taxon>
        <taxon>Candidatus Phycosocius</taxon>
    </lineage>
</organism>
<dbReference type="OrthoDB" id="7224136at2"/>
<dbReference type="PANTHER" id="PTHR47234">
    <property type="match status" value="1"/>
</dbReference>
<evidence type="ECO:0000313" key="6">
    <source>
        <dbReference type="Proteomes" id="UP000245086"/>
    </source>
</evidence>
<dbReference type="EMBL" id="BFBR01000001">
    <property type="protein sequence ID" value="GBF56726.1"/>
    <property type="molecule type" value="Genomic_DNA"/>
</dbReference>
<feature type="region of interest" description="Disordered" evidence="4">
    <location>
        <begin position="33"/>
        <end position="55"/>
    </location>
</feature>
<dbReference type="GO" id="GO:0009279">
    <property type="term" value="C:cell outer membrane"/>
    <property type="evidence" value="ECO:0007669"/>
    <property type="project" value="UniProtKB-SubCell"/>
</dbReference>
<protein>
    <recommendedName>
        <fullName evidence="7">TonB-dependent receptor</fullName>
    </recommendedName>
</protein>
<keyword evidence="2" id="KW-0472">Membrane</keyword>
<feature type="compositionally biased region" description="Pro residues" evidence="4">
    <location>
        <begin position="611"/>
        <end position="625"/>
    </location>
</feature>
<keyword evidence="3" id="KW-0998">Cell outer membrane</keyword>
<dbReference type="InterPro" id="IPR036942">
    <property type="entry name" value="Beta-barrel_TonB_sf"/>
</dbReference>
<evidence type="ECO:0000256" key="3">
    <source>
        <dbReference type="ARBA" id="ARBA00023237"/>
    </source>
</evidence>
<dbReference type="InterPro" id="IPR037066">
    <property type="entry name" value="Plug_dom_sf"/>
</dbReference>
<evidence type="ECO:0000313" key="5">
    <source>
        <dbReference type="EMBL" id="GBF56726.1"/>
    </source>
</evidence>
<evidence type="ECO:0008006" key="7">
    <source>
        <dbReference type="Google" id="ProtNLM"/>
    </source>
</evidence>
<sequence length="853" mass="89083">MPIRYALLSSVGLVLPLVLASPLMAKSIDVSAGLDQPASPATSPAATPQTGEESQVDEIIVRAQRGPNSVPGDAVPEATLSPVDIAALGASNISEVLAALGPRAGSGRGRGSGPPVILLNGRRISSFRDVQGLASEAIQRVEIFPEATALQYGYSADQRVINFILKDNFRAFTTELAAATAADGDQNRGEIDFGLLKIDPKGRLSINGELSHQNAVTEAERGVIRATTPDATRWRTVLPETSAADIGISYNRNYGKSIGATFDVRFDTTDSESLLGLASGPNDPIRRKVAVDNSRAALTVNGTTEGWQWTVSGSADRTETDTRTTSLLAQAQTAKSTATVLEAIYNTTGPMMDVPAGPVRGSFRIGYQDRQLDSQSVRNGVTALSDLSRGDLTTRGNVSIPITSRRAGFGERFGDISLTANGFYTDLSDYGGLQGGGFGLNWSPISALRLSLAYDASEAAPSIQQLGNPVIVTPASVVFDFKTGQSVLVNRTSGGNANLKAESRGDTTFSVNYSPPQIEGLDLNLSYAVNTSEDTVAAFPILTPALEAAYPSRFSRNSGGTLTAIDQRPINYDSADSTILRYGFSFSKGFGPQIGRGGGTNSGGTAASGRPPVPAPQAPSNPPGTRPNGSQTGPAAGQRPTSAGPQTGAPTGGPAGAGGMRGGPPPGVFFGGGPGGFGGFGGGPGGPGGQAGRWSISVFHTIKLEDSIRLASNLPKLDLLDGAAVDDAGGSRRHSVEFNGGWAYMGVGFRFFGDWRGEGKIIGSTTGVPGATDLYFDDVLTFNLRGFLSFDARPKWVKQAPFLKGSRLVLRVDNLTDSVQEVRDGAGRTPEAYQRALLIGRGRSVELGFRKQF</sequence>
<dbReference type="PANTHER" id="PTHR47234:SF3">
    <property type="entry name" value="SECRETIN_TONB SHORT N-TERMINAL DOMAIN-CONTAINING PROTEIN"/>
    <property type="match status" value="1"/>
</dbReference>
<comment type="caution">
    <text evidence="5">The sequence shown here is derived from an EMBL/GenBank/DDBJ whole genome shotgun (WGS) entry which is preliminary data.</text>
</comment>
<dbReference type="Proteomes" id="UP000245086">
    <property type="component" value="Unassembled WGS sequence"/>
</dbReference>
<name>A0A2P2E6P5_9PROT</name>
<accession>A0A2P2E6P5</accession>
<dbReference type="Gene3D" id="2.170.130.10">
    <property type="entry name" value="TonB-dependent receptor, plug domain"/>
    <property type="match status" value="1"/>
</dbReference>
<dbReference type="Gene3D" id="2.40.170.20">
    <property type="entry name" value="TonB-dependent receptor, beta-barrel domain"/>
    <property type="match status" value="1"/>
</dbReference>
<gene>
    <name evidence="5" type="ORF">PbB2_00383</name>
</gene>
<feature type="compositionally biased region" description="Gly residues" evidence="4">
    <location>
        <begin position="593"/>
        <end position="602"/>
    </location>
</feature>
<reference evidence="5" key="1">
    <citation type="journal article" date="2018" name="Genome Announc.">
        <title>Draft Genome Sequence of "Candidatus Phycosocius bacilliformis," an Alphaproteobacterial Ectosymbiont of the Hydrocarbon-Producing Green Alga Botryococcus braunii.</title>
        <authorList>
            <person name="Tanabe Y."/>
            <person name="Yamaguchi H."/>
            <person name="Watanabe M.M."/>
        </authorList>
    </citation>
    <scope>NUCLEOTIDE SEQUENCE [LARGE SCALE GENOMIC DNA]</scope>
    <source>
        <strain evidence="5">BOTRYCO-2</strain>
    </source>
</reference>
<keyword evidence="6" id="KW-1185">Reference proteome</keyword>
<dbReference type="SUPFAM" id="SSF56935">
    <property type="entry name" value="Porins"/>
    <property type="match status" value="1"/>
</dbReference>
<evidence type="ECO:0000256" key="1">
    <source>
        <dbReference type="ARBA" id="ARBA00004442"/>
    </source>
</evidence>
<feature type="region of interest" description="Disordered" evidence="4">
    <location>
        <begin position="593"/>
        <end position="670"/>
    </location>
</feature>
<dbReference type="AlphaFoldDB" id="A0A2P2E6P5"/>
<evidence type="ECO:0000256" key="4">
    <source>
        <dbReference type="SAM" id="MobiDB-lite"/>
    </source>
</evidence>
<comment type="subcellular location">
    <subcellularLocation>
        <location evidence="1">Cell outer membrane</location>
    </subcellularLocation>
</comment>
<feature type="compositionally biased region" description="Gly residues" evidence="4">
    <location>
        <begin position="650"/>
        <end position="662"/>
    </location>
</feature>